<evidence type="ECO:0000313" key="3">
    <source>
        <dbReference type="Proteomes" id="UP000055702"/>
    </source>
</evidence>
<comment type="caution">
    <text evidence="2">The sequence shown here is derived from an EMBL/GenBank/DDBJ whole genome shotgun (WGS) entry which is preliminary data.</text>
</comment>
<dbReference type="PANTHER" id="PTHR12277">
    <property type="entry name" value="ALPHA/BETA HYDROLASE DOMAIN-CONTAINING PROTEIN"/>
    <property type="match status" value="1"/>
</dbReference>
<dbReference type="PROSITE" id="PS51257">
    <property type="entry name" value="PROKAR_LIPOPROTEIN"/>
    <property type="match status" value="1"/>
</dbReference>
<dbReference type="AlphaFoldDB" id="A0A106BXW0"/>
<dbReference type="Proteomes" id="UP000055702">
    <property type="component" value="Unassembled WGS sequence"/>
</dbReference>
<proteinExistence type="predicted"/>
<dbReference type="InterPro" id="IPR029058">
    <property type="entry name" value="AB_hydrolase_fold"/>
</dbReference>
<organism evidence="2">
    <name type="scientific">Shewanella frigidimarina</name>
    <dbReference type="NCBI Taxonomy" id="56812"/>
    <lineage>
        <taxon>Bacteria</taxon>
        <taxon>Pseudomonadati</taxon>
        <taxon>Pseudomonadota</taxon>
        <taxon>Gammaproteobacteria</taxon>
        <taxon>Alteromonadales</taxon>
        <taxon>Shewanellaceae</taxon>
        <taxon>Shewanella</taxon>
    </lineage>
</organism>
<gene>
    <name evidence="2" type="ORF">AWJ07_07645</name>
</gene>
<dbReference type="InterPro" id="IPR000073">
    <property type="entry name" value="AB_hydrolase_1"/>
</dbReference>
<evidence type="ECO:0000313" key="2">
    <source>
        <dbReference type="EMBL" id="KVX00617.1"/>
    </source>
</evidence>
<dbReference type="RefSeq" id="WP_059746937.1">
    <property type="nucleotide sequence ID" value="NZ_JBOZPT010000006.1"/>
</dbReference>
<sequence length="287" mass="31698">MQNWLKQITTGAMIGATVLVTSACTMRLSESTFIASDEAPAAFTAEFTQQLQQAMPNHLITPLSLEASDHVKLNGFYIDNPNSLTTLVFYQGNGMKIEPHGLSVLTTLSTLNTDILVMDRRGLGASEGQPSINNIIADAQQQLDYLHQQYQPEKVILHGYSLGSFIAADLAKNNKIDALILHGSATNADDWVDEKTPWYMAPFMTLEMPEDFRKTDNKQVVAQYYQGPLLVIAAEDDEEVPPELSEKLFVASQSANKQLIMVPNVGHQGMLDDANTMSQYRAFLKGL</sequence>
<accession>A0A106BXW0</accession>
<name>A0A106BXW0_SHEFR</name>
<dbReference type="Gene3D" id="3.40.50.1820">
    <property type="entry name" value="alpha/beta hydrolase"/>
    <property type="match status" value="1"/>
</dbReference>
<protein>
    <recommendedName>
        <fullName evidence="1">AB hydrolase-1 domain-containing protein</fullName>
    </recommendedName>
</protein>
<evidence type="ECO:0000259" key="1">
    <source>
        <dbReference type="Pfam" id="PF00561"/>
    </source>
</evidence>
<dbReference type="SUPFAM" id="SSF53474">
    <property type="entry name" value="alpha/beta-Hydrolases"/>
    <property type="match status" value="1"/>
</dbReference>
<dbReference type="EMBL" id="LRDC01000040">
    <property type="protein sequence ID" value="KVX00617.1"/>
    <property type="molecule type" value="Genomic_DNA"/>
</dbReference>
<dbReference type="PANTHER" id="PTHR12277:SF81">
    <property type="entry name" value="PROTEIN ABHD13"/>
    <property type="match status" value="1"/>
</dbReference>
<dbReference type="Pfam" id="PF00561">
    <property type="entry name" value="Abhydrolase_1"/>
    <property type="match status" value="1"/>
</dbReference>
<reference evidence="2 3" key="1">
    <citation type="submission" date="2016-01" db="EMBL/GenBank/DDBJ databases">
        <title>Draft genome of the antarctic isolate Shewanella frigidimarina Ag06-30.</title>
        <authorList>
            <person name="Parmeciano Di Noto G."/>
            <person name="Vazquez S."/>
            <person name="Mac Cormack W."/>
            <person name="Iriarte A."/>
            <person name="Quiroga C."/>
        </authorList>
    </citation>
    <scope>NUCLEOTIDE SEQUENCE [LARGE SCALE GENOMIC DNA]</scope>
    <source>
        <strain evidence="2 3">Ag06-30</strain>
    </source>
</reference>
<feature type="domain" description="AB hydrolase-1" evidence="1">
    <location>
        <begin position="112"/>
        <end position="196"/>
    </location>
</feature>